<dbReference type="EMBL" id="AMZH03002851">
    <property type="protein sequence ID" value="RRT74199.1"/>
    <property type="molecule type" value="Genomic_DNA"/>
</dbReference>
<name>A0A427AD85_ENSVE</name>
<dbReference type="AlphaFoldDB" id="A0A427AD85"/>
<protein>
    <submittedName>
        <fullName evidence="1">Uncharacterized protein</fullName>
    </submittedName>
</protein>
<evidence type="ECO:0000313" key="1">
    <source>
        <dbReference type="EMBL" id="RRT74199.1"/>
    </source>
</evidence>
<sequence>MGRTFAGLKAVHARECCASSDGLDSDAIGCVGGPPGSPVLVSRCGTPGVRTQYEWGLLSNPCVPP</sequence>
<dbReference type="Proteomes" id="UP000287651">
    <property type="component" value="Unassembled WGS sequence"/>
</dbReference>
<feature type="non-terminal residue" evidence="1">
    <location>
        <position position="65"/>
    </location>
</feature>
<organism evidence="1 2">
    <name type="scientific">Ensete ventricosum</name>
    <name type="common">Abyssinian banana</name>
    <name type="synonym">Musa ensete</name>
    <dbReference type="NCBI Taxonomy" id="4639"/>
    <lineage>
        <taxon>Eukaryota</taxon>
        <taxon>Viridiplantae</taxon>
        <taxon>Streptophyta</taxon>
        <taxon>Embryophyta</taxon>
        <taxon>Tracheophyta</taxon>
        <taxon>Spermatophyta</taxon>
        <taxon>Magnoliopsida</taxon>
        <taxon>Liliopsida</taxon>
        <taxon>Zingiberales</taxon>
        <taxon>Musaceae</taxon>
        <taxon>Ensete</taxon>
    </lineage>
</organism>
<reference evidence="1 2" key="1">
    <citation type="journal article" date="2014" name="Agronomy (Basel)">
        <title>A Draft Genome Sequence for Ensete ventricosum, the Drought-Tolerant Tree Against Hunger.</title>
        <authorList>
            <person name="Harrison J."/>
            <person name="Moore K.A."/>
            <person name="Paszkiewicz K."/>
            <person name="Jones T."/>
            <person name="Grant M."/>
            <person name="Ambacheew D."/>
            <person name="Muzemil S."/>
            <person name="Studholme D.J."/>
        </authorList>
    </citation>
    <scope>NUCLEOTIDE SEQUENCE [LARGE SCALE GENOMIC DNA]</scope>
</reference>
<comment type="caution">
    <text evidence="1">The sequence shown here is derived from an EMBL/GenBank/DDBJ whole genome shotgun (WGS) entry which is preliminary data.</text>
</comment>
<evidence type="ECO:0000313" key="2">
    <source>
        <dbReference type="Proteomes" id="UP000287651"/>
    </source>
</evidence>
<gene>
    <name evidence="1" type="ORF">B296_00031883</name>
</gene>
<proteinExistence type="predicted"/>
<accession>A0A427AD85</accession>